<dbReference type="PROSITE" id="PS51257">
    <property type="entry name" value="PROKAR_LIPOPROTEIN"/>
    <property type="match status" value="1"/>
</dbReference>
<feature type="signal peptide" evidence="1">
    <location>
        <begin position="1"/>
        <end position="19"/>
    </location>
</feature>
<dbReference type="InterPro" id="IPR011659">
    <property type="entry name" value="WD40"/>
</dbReference>
<evidence type="ECO:0000256" key="1">
    <source>
        <dbReference type="SAM" id="SignalP"/>
    </source>
</evidence>
<dbReference type="InterPro" id="IPR011042">
    <property type="entry name" value="6-blade_b-propeller_TolB-like"/>
</dbReference>
<organism evidence="2 3">
    <name type="scientific">Pendulispora brunnea</name>
    <dbReference type="NCBI Taxonomy" id="2905690"/>
    <lineage>
        <taxon>Bacteria</taxon>
        <taxon>Pseudomonadati</taxon>
        <taxon>Myxococcota</taxon>
        <taxon>Myxococcia</taxon>
        <taxon>Myxococcales</taxon>
        <taxon>Sorangiineae</taxon>
        <taxon>Pendulisporaceae</taxon>
        <taxon>Pendulispora</taxon>
    </lineage>
</organism>
<dbReference type="RefSeq" id="WP_394841063.1">
    <property type="nucleotide sequence ID" value="NZ_CP089982.1"/>
</dbReference>
<keyword evidence="3" id="KW-1185">Reference proteome</keyword>
<dbReference type="SUPFAM" id="SSF82171">
    <property type="entry name" value="DPP6 N-terminal domain-like"/>
    <property type="match status" value="1"/>
</dbReference>
<accession>A0ABZ2JVG7</accession>
<name>A0ABZ2JVG7_9BACT</name>
<keyword evidence="1" id="KW-0732">Signal</keyword>
<dbReference type="EMBL" id="CP089982">
    <property type="protein sequence ID" value="WXA90449.1"/>
    <property type="molecule type" value="Genomic_DNA"/>
</dbReference>
<dbReference type="Gene3D" id="2.120.10.30">
    <property type="entry name" value="TolB, C-terminal domain"/>
    <property type="match status" value="1"/>
</dbReference>
<sequence>MKWFVFIVLATAVACVSSAPDLGDIYDGGGGQILWGDGSAGSGNGGNFGDAGNGSVDAGPCDLDGAFQLNTTTNVFANVNDERDQAGASLSPDELTLYVDINGHFYIAHRTNTSEPFGKPEALVIDDGGFPRYAQPSVTADQKRLFFECGLPHRSHICTVGLDQGETDFRAPRVVTGLPRSSQADPRVYEGQGRLELWFSATNDETSYDGDDLYSVIANGDGPFAVHEHPELNDSDKADGMLVLDGTGRRAIFGSNRNTEVGDLFWASREDPNGTFTMHQHMAQLSTSTDEGPDWMSPDGCRLYFYSNRNGNYDLYLAERPKN</sequence>
<evidence type="ECO:0000313" key="3">
    <source>
        <dbReference type="Proteomes" id="UP001379533"/>
    </source>
</evidence>
<proteinExistence type="predicted"/>
<dbReference type="Proteomes" id="UP001379533">
    <property type="component" value="Chromosome"/>
</dbReference>
<dbReference type="Pfam" id="PF07676">
    <property type="entry name" value="PD40"/>
    <property type="match status" value="1"/>
</dbReference>
<feature type="chain" id="PRO_5046174436" evidence="1">
    <location>
        <begin position="20"/>
        <end position="323"/>
    </location>
</feature>
<reference evidence="2 3" key="1">
    <citation type="submission" date="2021-12" db="EMBL/GenBank/DDBJ databases">
        <title>Discovery of the Pendulisporaceae a myxobacterial family with distinct sporulation behavior and unique specialized metabolism.</title>
        <authorList>
            <person name="Garcia R."/>
            <person name="Popoff A."/>
            <person name="Bader C.D."/>
            <person name="Loehr J."/>
            <person name="Walesch S."/>
            <person name="Walt C."/>
            <person name="Boldt J."/>
            <person name="Bunk B."/>
            <person name="Haeckl F.J.F.P.J."/>
            <person name="Gunesch A.P."/>
            <person name="Birkelbach J."/>
            <person name="Nuebel U."/>
            <person name="Pietschmann T."/>
            <person name="Bach T."/>
            <person name="Mueller R."/>
        </authorList>
    </citation>
    <scope>NUCLEOTIDE SEQUENCE [LARGE SCALE GENOMIC DNA]</scope>
    <source>
        <strain evidence="2 3">MSr12523</strain>
    </source>
</reference>
<protein>
    <submittedName>
        <fullName evidence="2">Uncharacterized protein</fullName>
    </submittedName>
</protein>
<evidence type="ECO:0000313" key="2">
    <source>
        <dbReference type="EMBL" id="WXA90449.1"/>
    </source>
</evidence>
<gene>
    <name evidence="2" type="ORF">LZC95_28805</name>
</gene>